<evidence type="ECO:0000256" key="1">
    <source>
        <dbReference type="ARBA" id="ARBA00004651"/>
    </source>
</evidence>
<keyword evidence="4 7" id="KW-0812">Transmembrane</keyword>
<comment type="subcellular location">
    <subcellularLocation>
        <location evidence="1 7">Cell membrane</location>
        <topology evidence="1 7">Multi-pass membrane protein</topology>
    </subcellularLocation>
</comment>
<dbReference type="InterPro" id="IPR035906">
    <property type="entry name" value="MetI-like_sf"/>
</dbReference>
<dbReference type="SUPFAM" id="SSF161098">
    <property type="entry name" value="MetI-like"/>
    <property type="match status" value="1"/>
</dbReference>
<feature type="domain" description="ABC transmembrane type-1" evidence="8">
    <location>
        <begin position="110"/>
        <end position="314"/>
    </location>
</feature>
<dbReference type="GO" id="GO:0055085">
    <property type="term" value="P:transmembrane transport"/>
    <property type="evidence" value="ECO:0007669"/>
    <property type="project" value="InterPro"/>
</dbReference>
<keyword evidence="2 7" id="KW-0813">Transport</keyword>
<dbReference type="CDD" id="cd06261">
    <property type="entry name" value="TM_PBP2"/>
    <property type="match status" value="1"/>
</dbReference>
<dbReference type="OrthoDB" id="9803623at2"/>
<evidence type="ECO:0000313" key="10">
    <source>
        <dbReference type="Proteomes" id="UP000194151"/>
    </source>
</evidence>
<keyword evidence="10" id="KW-1185">Reference proteome</keyword>
<gene>
    <name evidence="9" type="ORF">CAL12_08105</name>
</gene>
<dbReference type="Proteomes" id="UP000194151">
    <property type="component" value="Chromosome"/>
</dbReference>
<dbReference type="KEGG" id="bgv:CAL12_08105"/>
<evidence type="ECO:0000259" key="8">
    <source>
        <dbReference type="PROSITE" id="PS50928"/>
    </source>
</evidence>
<feature type="transmembrane region" description="Helical" evidence="7">
    <location>
        <begin position="292"/>
        <end position="318"/>
    </location>
</feature>
<feature type="transmembrane region" description="Helical" evidence="7">
    <location>
        <begin position="145"/>
        <end position="170"/>
    </location>
</feature>
<feature type="transmembrane region" description="Helical" evidence="7">
    <location>
        <begin position="246"/>
        <end position="272"/>
    </location>
</feature>
<feature type="transmembrane region" description="Helical" evidence="7">
    <location>
        <begin position="114"/>
        <end position="138"/>
    </location>
</feature>
<keyword evidence="6 7" id="KW-0472">Membrane</keyword>
<evidence type="ECO:0000256" key="4">
    <source>
        <dbReference type="ARBA" id="ARBA00022692"/>
    </source>
</evidence>
<evidence type="ECO:0000256" key="6">
    <source>
        <dbReference type="ARBA" id="ARBA00023136"/>
    </source>
</evidence>
<evidence type="ECO:0000256" key="2">
    <source>
        <dbReference type="ARBA" id="ARBA00022448"/>
    </source>
</evidence>
<dbReference type="Gene3D" id="1.10.3720.10">
    <property type="entry name" value="MetI-like"/>
    <property type="match status" value="1"/>
</dbReference>
<name>A0A1W6YI81_9BORD</name>
<keyword evidence="3" id="KW-1003">Cell membrane</keyword>
<dbReference type="InterPro" id="IPR045621">
    <property type="entry name" value="BPD_transp_1_N"/>
</dbReference>
<dbReference type="PROSITE" id="PS50928">
    <property type="entry name" value="ABC_TM1"/>
    <property type="match status" value="1"/>
</dbReference>
<protein>
    <submittedName>
        <fullName evidence="9">Peptide ABC transporter permease</fullName>
    </submittedName>
</protein>
<dbReference type="InterPro" id="IPR000515">
    <property type="entry name" value="MetI-like"/>
</dbReference>
<sequence>MTAYIIRRLLYGILILIGVNLFTFLLFFAVNTPDDMARLSIGGQRVSQDAIEKWKAERGYDKPLFLNTTSDGASRFTDTIFYQRSVPLLRMDFGASDAGRDIGREIRTRMWPSLALAVPTFVLGLWASIAFSLLLVFFRATRLDFWGVVLCVVLLSISGLFYIIAGQWMFSKILSLVPYSGYAGGLDAVKFLALPVAVAVVSRLGPEARFYRTLFLEEIGKDYVRTARAKGLTETAVLFRHVLRNALLPILTGTVATLPLLFMGSLIAESFFGIPGLGSYTIDAINAQDFSIVRAMVFLGSALYIVGLILADISYTLADPRVRFE</sequence>
<evidence type="ECO:0000256" key="5">
    <source>
        <dbReference type="ARBA" id="ARBA00022989"/>
    </source>
</evidence>
<dbReference type="PANTHER" id="PTHR30465:SF0">
    <property type="entry name" value="OLIGOPEPTIDE TRANSPORT SYSTEM PERMEASE PROTEIN APPB"/>
    <property type="match status" value="1"/>
</dbReference>
<feature type="transmembrane region" description="Helical" evidence="7">
    <location>
        <begin position="182"/>
        <end position="202"/>
    </location>
</feature>
<accession>A0A1W6YI81</accession>
<dbReference type="EMBL" id="CP021108">
    <property type="protein sequence ID" value="ARP80805.1"/>
    <property type="molecule type" value="Genomic_DNA"/>
</dbReference>
<reference evidence="9 10" key="1">
    <citation type="submission" date="2017-05" db="EMBL/GenBank/DDBJ databases">
        <title>Complete and WGS of Bordetella genogroups.</title>
        <authorList>
            <person name="Spilker T."/>
            <person name="LiPuma J."/>
        </authorList>
    </citation>
    <scope>NUCLEOTIDE SEQUENCE [LARGE SCALE GENOMIC DNA]</scope>
    <source>
        <strain evidence="9 10">AU19157</strain>
    </source>
</reference>
<dbReference type="GO" id="GO:0005886">
    <property type="term" value="C:plasma membrane"/>
    <property type="evidence" value="ECO:0007669"/>
    <property type="project" value="UniProtKB-SubCell"/>
</dbReference>
<dbReference type="AlphaFoldDB" id="A0A1W6YI81"/>
<evidence type="ECO:0000256" key="3">
    <source>
        <dbReference type="ARBA" id="ARBA00022475"/>
    </source>
</evidence>
<dbReference type="STRING" id="1416806.CAL12_08105"/>
<proteinExistence type="inferred from homology"/>
<comment type="similarity">
    <text evidence="7">Belongs to the binding-protein-dependent transport system permease family.</text>
</comment>
<dbReference type="PANTHER" id="PTHR30465">
    <property type="entry name" value="INNER MEMBRANE ABC TRANSPORTER"/>
    <property type="match status" value="1"/>
</dbReference>
<keyword evidence="5 7" id="KW-1133">Transmembrane helix</keyword>
<feature type="transmembrane region" description="Helical" evidence="7">
    <location>
        <begin position="9"/>
        <end position="30"/>
    </location>
</feature>
<dbReference type="Pfam" id="PF19300">
    <property type="entry name" value="BPD_transp_1_N"/>
    <property type="match status" value="1"/>
</dbReference>
<dbReference type="Pfam" id="PF00528">
    <property type="entry name" value="BPD_transp_1"/>
    <property type="match status" value="1"/>
</dbReference>
<organism evidence="9 10">
    <name type="scientific">Bordetella genomosp. 8</name>
    <dbReference type="NCBI Taxonomy" id="1416806"/>
    <lineage>
        <taxon>Bacteria</taxon>
        <taxon>Pseudomonadati</taxon>
        <taxon>Pseudomonadota</taxon>
        <taxon>Betaproteobacteria</taxon>
        <taxon>Burkholderiales</taxon>
        <taxon>Alcaligenaceae</taxon>
        <taxon>Bordetella</taxon>
    </lineage>
</organism>
<evidence type="ECO:0000256" key="7">
    <source>
        <dbReference type="RuleBase" id="RU363032"/>
    </source>
</evidence>
<evidence type="ECO:0000313" key="9">
    <source>
        <dbReference type="EMBL" id="ARP80805.1"/>
    </source>
</evidence>
<dbReference type="RefSeq" id="WP_086064025.1">
    <property type="nucleotide sequence ID" value="NZ_CP021108.1"/>
</dbReference>